<dbReference type="EMBL" id="CP023699">
    <property type="protein sequence ID" value="QEU96729.1"/>
    <property type="molecule type" value="Genomic_DNA"/>
</dbReference>
<accession>A0A5J6GMS4</accession>
<dbReference type="RefSeq" id="WP_055545481.1">
    <property type="nucleotide sequence ID" value="NZ_CP023699.1"/>
</dbReference>
<keyword evidence="2" id="KW-1185">Reference proteome</keyword>
<gene>
    <name evidence="1" type="ORF">CP970_42495</name>
</gene>
<dbReference type="OrthoDB" id="3674804at2"/>
<proteinExistence type="predicted"/>
<protein>
    <recommendedName>
        <fullName evidence="3">PucR family transcriptional regulator</fullName>
    </recommendedName>
</protein>
<sequence length="231" mass="24815">MAVAQTQTQGQIGQLNGLMCEVRRQVSRGADPDVRRILDWAHQQTGAEIALIASDAHAVEVSGPGFPRAVLRPVAELLARLSGGELATTVTYTGGLHLRCEALGSQEPHPVLVAAGRTELSPEAAALLAHAGTALTLLRQARGSYRIRRNYRDKARQLRFAVLQALLTGGPTPARRMTVGAVPPLLEADRLRLYLLHCPPGERDRLALAHQDPSGTTGRISWCTARCSTST</sequence>
<organism evidence="1 2">
    <name type="scientific">Streptomyces kanamyceticus</name>
    <dbReference type="NCBI Taxonomy" id="1967"/>
    <lineage>
        <taxon>Bacteria</taxon>
        <taxon>Bacillati</taxon>
        <taxon>Actinomycetota</taxon>
        <taxon>Actinomycetes</taxon>
        <taxon>Kitasatosporales</taxon>
        <taxon>Streptomycetaceae</taxon>
        <taxon>Streptomyces</taxon>
    </lineage>
</organism>
<evidence type="ECO:0000313" key="2">
    <source>
        <dbReference type="Proteomes" id="UP000325529"/>
    </source>
</evidence>
<name>A0A5J6GMS4_STRKN</name>
<evidence type="ECO:0000313" key="1">
    <source>
        <dbReference type="EMBL" id="QEU96729.1"/>
    </source>
</evidence>
<reference evidence="1 2" key="1">
    <citation type="submission" date="2017-09" db="EMBL/GenBank/DDBJ databases">
        <authorList>
            <person name="Lee N."/>
            <person name="Cho B.-K."/>
        </authorList>
    </citation>
    <scope>NUCLEOTIDE SEQUENCE [LARGE SCALE GENOMIC DNA]</scope>
    <source>
        <strain evidence="1 2">ATCC 12853</strain>
    </source>
</reference>
<dbReference type="Proteomes" id="UP000325529">
    <property type="component" value="Chromosome"/>
</dbReference>
<dbReference type="KEGG" id="ska:CP970_42495"/>
<evidence type="ECO:0008006" key="3">
    <source>
        <dbReference type="Google" id="ProtNLM"/>
    </source>
</evidence>
<dbReference type="AlphaFoldDB" id="A0A5J6GMS4"/>